<sequence>MNQDLLSKEMSSQAGGENKQELASGNGKAGTARNPVSRLFDFISGVFTSILPALIGAGIIQVIASVLLYLDLHSNFKIFIILSYIGKIVFYLLPIMVAVSAAKKLGSNIFIAMVIGGCSFLPDLTEMLKSAKEISSTSLPVAEPQYISSFILILIAVWLAAKIEQGLGKLNRYAIKLLVAPTLTLIIIMPLLLFVFGPLWTTLAHTLSEEFSSLFFFNSEVLAGLLYGGTIPLLHFSGMQYMLVNDMLESVAATGYDYIAPVMVATVMAQAGAAFGVCIKSKNSKVKALAATTGLLAMLGIIEPAMYGVNVRFKKPFLAALIGGAIGGAFVCLFETAITALVSLFGLMTLPLFSDSTLVYAVLGMVISFVTAGVITYLMGFVEEKEEHSKGPSTSGTSTASDLAVEKSANN</sequence>
<evidence type="ECO:0000313" key="13">
    <source>
        <dbReference type="Proteomes" id="UP000032534"/>
    </source>
</evidence>
<feature type="transmembrane region" description="Helical" evidence="10">
    <location>
        <begin position="358"/>
        <end position="380"/>
    </location>
</feature>
<feature type="region of interest" description="Disordered" evidence="9">
    <location>
        <begin position="11"/>
        <end position="31"/>
    </location>
</feature>
<feature type="transmembrane region" description="Helical" evidence="10">
    <location>
        <begin position="76"/>
        <end position="93"/>
    </location>
</feature>
<name>A0A0D7X7S6_9BACL</name>
<accession>A0A0D7X7S6</accession>
<dbReference type="PANTHER" id="PTHR30175">
    <property type="entry name" value="PHOSPHOTRANSFERASE SYSTEM TRANSPORT PROTEIN"/>
    <property type="match status" value="1"/>
</dbReference>
<evidence type="ECO:0000256" key="7">
    <source>
        <dbReference type="ARBA" id="ARBA00022989"/>
    </source>
</evidence>
<dbReference type="InterPro" id="IPR013013">
    <property type="entry name" value="PTS_EIIC_1"/>
</dbReference>
<feature type="transmembrane region" description="Helical" evidence="10">
    <location>
        <begin position="288"/>
        <end position="306"/>
    </location>
</feature>
<dbReference type="InterPro" id="IPR050558">
    <property type="entry name" value="PTS_Sugar-Specific_Components"/>
</dbReference>
<dbReference type="EMBL" id="JTHP01000003">
    <property type="protein sequence ID" value="KJD47078.1"/>
    <property type="molecule type" value="Genomic_DNA"/>
</dbReference>
<evidence type="ECO:0000256" key="5">
    <source>
        <dbReference type="ARBA" id="ARBA00022683"/>
    </source>
</evidence>
<organism evidence="12 13">
    <name type="scientific">Paenibacillus terrae</name>
    <dbReference type="NCBI Taxonomy" id="159743"/>
    <lineage>
        <taxon>Bacteria</taxon>
        <taxon>Bacillati</taxon>
        <taxon>Bacillota</taxon>
        <taxon>Bacilli</taxon>
        <taxon>Bacillales</taxon>
        <taxon>Paenibacillaceae</taxon>
        <taxon>Paenibacillus</taxon>
    </lineage>
</organism>
<dbReference type="RefSeq" id="WP_044644667.1">
    <property type="nucleotide sequence ID" value="NZ_JTHP01000003.1"/>
</dbReference>
<dbReference type="Proteomes" id="UP000032534">
    <property type="component" value="Unassembled WGS sequence"/>
</dbReference>
<dbReference type="PANTHER" id="PTHR30175:SF1">
    <property type="entry name" value="PTS SYSTEM ARBUTIN-, CELLOBIOSE-, AND SALICIN-SPECIFIC EIIBC COMPONENT-RELATED"/>
    <property type="match status" value="1"/>
</dbReference>
<evidence type="ECO:0000256" key="1">
    <source>
        <dbReference type="ARBA" id="ARBA00004651"/>
    </source>
</evidence>
<feature type="transmembrane region" description="Helical" evidence="10">
    <location>
        <begin position="144"/>
        <end position="161"/>
    </location>
</feature>
<feature type="transmembrane region" description="Helical" evidence="10">
    <location>
        <begin position="42"/>
        <end position="70"/>
    </location>
</feature>
<dbReference type="PATRIC" id="fig|159743.3.peg.576"/>
<evidence type="ECO:0000313" key="12">
    <source>
        <dbReference type="EMBL" id="KJD47078.1"/>
    </source>
</evidence>
<keyword evidence="8 10" id="KW-0472">Membrane</keyword>
<dbReference type="InterPro" id="IPR003352">
    <property type="entry name" value="PTS_EIIC"/>
</dbReference>
<dbReference type="GO" id="GO:0008982">
    <property type="term" value="F:protein-N(PI)-phosphohistidine-sugar phosphotransferase activity"/>
    <property type="evidence" value="ECO:0007669"/>
    <property type="project" value="InterPro"/>
</dbReference>
<evidence type="ECO:0000256" key="4">
    <source>
        <dbReference type="ARBA" id="ARBA00022597"/>
    </source>
</evidence>
<evidence type="ECO:0000256" key="8">
    <source>
        <dbReference type="ARBA" id="ARBA00023136"/>
    </source>
</evidence>
<dbReference type="GO" id="GO:0009401">
    <property type="term" value="P:phosphoenolpyruvate-dependent sugar phosphotransferase system"/>
    <property type="evidence" value="ECO:0007669"/>
    <property type="project" value="UniProtKB-KW"/>
</dbReference>
<feature type="transmembrane region" description="Helical" evidence="10">
    <location>
        <begin position="105"/>
        <end position="124"/>
    </location>
</feature>
<feature type="region of interest" description="Disordered" evidence="9">
    <location>
        <begin position="387"/>
        <end position="411"/>
    </location>
</feature>
<protein>
    <submittedName>
        <fullName evidence="12">PTS glucose transporter subunit IIABC</fullName>
    </submittedName>
</protein>
<feature type="transmembrane region" description="Helical" evidence="10">
    <location>
        <begin position="256"/>
        <end position="276"/>
    </location>
</feature>
<feature type="transmembrane region" description="Helical" evidence="10">
    <location>
        <begin position="221"/>
        <end position="244"/>
    </location>
</feature>
<dbReference type="GO" id="GO:0090589">
    <property type="term" value="F:protein-phosphocysteine-trehalose phosphotransferase system transporter activity"/>
    <property type="evidence" value="ECO:0007669"/>
    <property type="project" value="TreeGrafter"/>
</dbReference>
<keyword evidence="13" id="KW-1185">Reference proteome</keyword>
<keyword evidence="4 12" id="KW-0762">Sugar transport</keyword>
<dbReference type="GO" id="GO:0005886">
    <property type="term" value="C:plasma membrane"/>
    <property type="evidence" value="ECO:0007669"/>
    <property type="project" value="UniProtKB-SubCell"/>
</dbReference>
<feature type="transmembrane region" description="Helical" evidence="10">
    <location>
        <begin position="173"/>
        <end position="201"/>
    </location>
</feature>
<feature type="compositionally biased region" description="Polar residues" evidence="9">
    <location>
        <begin position="391"/>
        <end position="401"/>
    </location>
</feature>
<keyword evidence="6 10" id="KW-0812">Transmembrane</keyword>
<gene>
    <name evidence="12" type="ORF">QD47_02690</name>
</gene>
<feature type="domain" description="PTS EIIC type-1" evidence="11">
    <location>
        <begin position="41"/>
        <end position="395"/>
    </location>
</feature>
<feature type="transmembrane region" description="Helical" evidence="10">
    <location>
        <begin position="318"/>
        <end position="346"/>
    </location>
</feature>
<evidence type="ECO:0000256" key="10">
    <source>
        <dbReference type="SAM" id="Phobius"/>
    </source>
</evidence>
<evidence type="ECO:0000256" key="9">
    <source>
        <dbReference type="SAM" id="MobiDB-lite"/>
    </source>
</evidence>
<evidence type="ECO:0000256" key="3">
    <source>
        <dbReference type="ARBA" id="ARBA00022475"/>
    </source>
</evidence>
<proteinExistence type="predicted"/>
<reference evidence="12 13" key="1">
    <citation type="submission" date="2014-11" db="EMBL/GenBank/DDBJ databases">
        <title>Draft Genome Sequences of Paenibacillus polymyxa NRRL B-30509 and Paenibacillus terrae NRRL B-30644, Strains from a Poultry Environment that Produce Tridecaptin A and Paenicidins.</title>
        <authorList>
            <person name="van Belkum M.J."/>
            <person name="Lohans C.T."/>
            <person name="Vederas J.C."/>
        </authorList>
    </citation>
    <scope>NUCLEOTIDE SEQUENCE [LARGE SCALE GENOMIC DNA]</scope>
    <source>
        <strain evidence="12 13">NRRL B-30644</strain>
    </source>
</reference>
<dbReference type="Pfam" id="PF02378">
    <property type="entry name" value="PTS_EIIC"/>
    <property type="match status" value="1"/>
</dbReference>
<comment type="caution">
    <text evidence="12">The sequence shown here is derived from an EMBL/GenBank/DDBJ whole genome shotgun (WGS) entry which is preliminary data.</text>
</comment>
<keyword evidence="3" id="KW-1003">Cell membrane</keyword>
<keyword evidence="7 10" id="KW-1133">Transmembrane helix</keyword>
<evidence type="ECO:0000259" key="11">
    <source>
        <dbReference type="PROSITE" id="PS51103"/>
    </source>
</evidence>
<dbReference type="PROSITE" id="PS51103">
    <property type="entry name" value="PTS_EIIC_TYPE_1"/>
    <property type="match status" value="1"/>
</dbReference>
<dbReference type="OrthoDB" id="2664592at2"/>
<dbReference type="AlphaFoldDB" id="A0A0D7X7S6"/>
<comment type="subcellular location">
    <subcellularLocation>
        <location evidence="1">Cell membrane</location>
        <topology evidence="1">Multi-pass membrane protein</topology>
    </subcellularLocation>
</comment>
<evidence type="ECO:0000256" key="2">
    <source>
        <dbReference type="ARBA" id="ARBA00022448"/>
    </source>
</evidence>
<dbReference type="GO" id="GO:0015771">
    <property type="term" value="P:trehalose transport"/>
    <property type="evidence" value="ECO:0007669"/>
    <property type="project" value="TreeGrafter"/>
</dbReference>
<keyword evidence="2" id="KW-0813">Transport</keyword>
<evidence type="ECO:0000256" key="6">
    <source>
        <dbReference type="ARBA" id="ARBA00022692"/>
    </source>
</evidence>
<keyword evidence="5" id="KW-0598">Phosphotransferase system</keyword>